<dbReference type="AlphaFoldDB" id="A0A4S4KQ20"/>
<feature type="region of interest" description="Disordered" evidence="5">
    <location>
        <begin position="17"/>
        <end position="36"/>
    </location>
</feature>
<dbReference type="InterPro" id="IPR002293">
    <property type="entry name" value="AA/rel_permease1"/>
</dbReference>
<dbReference type="GO" id="GO:0015179">
    <property type="term" value="F:L-amino acid transmembrane transporter activity"/>
    <property type="evidence" value="ECO:0007669"/>
    <property type="project" value="TreeGrafter"/>
</dbReference>
<organism evidence="7 8">
    <name type="scientific">Hermanssonia centrifuga</name>
    <dbReference type="NCBI Taxonomy" id="98765"/>
    <lineage>
        <taxon>Eukaryota</taxon>
        <taxon>Fungi</taxon>
        <taxon>Dikarya</taxon>
        <taxon>Basidiomycota</taxon>
        <taxon>Agaricomycotina</taxon>
        <taxon>Agaricomycetes</taxon>
        <taxon>Polyporales</taxon>
        <taxon>Meruliaceae</taxon>
        <taxon>Hermanssonia</taxon>
    </lineage>
</organism>
<feature type="transmembrane region" description="Helical" evidence="6">
    <location>
        <begin position="192"/>
        <end position="211"/>
    </location>
</feature>
<dbReference type="PANTHER" id="PTHR11785">
    <property type="entry name" value="AMINO ACID TRANSPORTER"/>
    <property type="match status" value="1"/>
</dbReference>
<feature type="transmembrane region" description="Helical" evidence="6">
    <location>
        <begin position="110"/>
        <end position="132"/>
    </location>
</feature>
<evidence type="ECO:0000256" key="5">
    <source>
        <dbReference type="SAM" id="MobiDB-lite"/>
    </source>
</evidence>
<feature type="transmembrane region" description="Helical" evidence="6">
    <location>
        <begin position="259"/>
        <end position="281"/>
    </location>
</feature>
<keyword evidence="8" id="KW-1185">Reference proteome</keyword>
<protein>
    <submittedName>
        <fullName evidence="7">Uncharacterized protein</fullName>
    </submittedName>
</protein>
<comment type="caution">
    <text evidence="7">The sequence shown here is derived from an EMBL/GenBank/DDBJ whole genome shotgun (WGS) entry which is preliminary data.</text>
</comment>
<evidence type="ECO:0000256" key="4">
    <source>
        <dbReference type="ARBA" id="ARBA00023136"/>
    </source>
</evidence>
<keyword evidence="3 6" id="KW-1133">Transmembrane helix</keyword>
<feature type="transmembrane region" description="Helical" evidence="6">
    <location>
        <begin position="218"/>
        <end position="239"/>
    </location>
</feature>
<dbReference type="GO" id="GO:0016020">
    <property type="term" value="C:membrane"/>
    <property type="evidence" value="ECO:0007669"/>
    <property type="project" value="UniProtKB-SubCell"/>
</dbReference>
<feature type="transmembrane region" description="Helical" evidence="6">
    <location>
        <begin position="162"/>
        <end position="186"/>
    </location>
</feature>
<evidence type="ECO:0000256" key="3">
    <source>
        <dbReference type="ARBA" id="ARBA00022989"/>
    </source>
</evidence>
<dbReference type="PANTHER" id="PTHR11785:SF382">
    <property type="entry name" value="LOW-AFFINITY METHIONINE PERMEASE"/>
    <property type="match status" value="1"/>
</dbReference>
<dbReference type="Pfam" id="PF13520">
    <property type="entry name" value="AA_permease_2"/>
    <property type="match status" value="1"/>
</dbReference>
<accession>A0A4S4KQ20</accession>
<name>A0A4S4KQ20_9APHY</name>
<dbReference type="InterPro" id="IPR050598">
    <property type="entry name" value="AminoAcid_Transporter"/>
</dbReference>
<evidence type="ECO:0000256" key="2">
    <source>
        <dbReference type="ARBA" id="ARBA00022692"/>
    </source>
</evidence>
<sequence length="321" mass="34396">MSLPKFLRRTKAEVPPVTEPELVDSSKEKSGLSQGPLSGIYDVESFKNDEIAIVVDPDLNPGELTFEEDTAGGMGRHLGVFSCTLLVVGRIIGTGIFSTPSSILGSVQSVGASLMLWVLGFALSFCGLFIWLEFGTMLPRSGGEKVYLEAVYRKPKYLATTLFAANAIILGFSASNCIVFASNILVSADQDAGRWATRGIAIAVIIFVTIVHGLTPRLGILIMNYATATFKVLFAYSGWSNINYVMNNVKNPVRTLKIAGPLGLAICATLYVLANVAYFAAATKEEIAKSGVTVASLFLGKVFGSEAQNALTVFIALRRVF</sequence>
<reference evidence="7 8" key="1">
    <citation type="submission" date="2019-02" db="EMBL/GenBank/DDBJ databases">
        <title>Genome sequencing of the rare red list fungi Phlebia centrifuga.</title>
        <authorList>
            <person name="Buettner E."/>
            <person name="Kellner H."/>
        </authorList>
    </citation>
    <scope>NUCLEOTIDE SEQUENCE [LARGE SCALE GENOMIC DNA]</scope>
    <source>
        <strain evidence="7 8">DSM 108282</strain>
    </source>
</reference>
<dbReference type="Gene3D" id="1.20.1740.10">
    <property type="entry name" value="Amino acid/polyamine transporter I"/>
    <property type="match status" value="1"/>
</dbReference>
<proteinExistence type="predicted"/>
<evidence type="ECO:0000256" key="1">
    <source>
        <dbReference type="ARBA" id="ARBA00004141"/>
    </source>
</evidence>
<dbReference type="Proteomes" id="UP000309038">
    <property type="component" value="Unassembled WGS sequence"/>
</dbReference>
<feature type="transmembrane region" description="Helical" evidence="6">
    <location>
        <begin position="78"/>
        <end position="98"/>
    </location>
</feature>
<keyword evidence="4 6" id="KW-0472">Membrane</keyword>
<evidence type="ECO:0000313" key="7">
    <source>
        <dbReference type="EMBL" id="THH00444.1"/>
    </source>
</evidence>
<gene>
    <name evidence="7" type="ORF">EW026_g2088</name>
</gene>
<comment type="subcellular location">
    <subcellularLocation>
        <location evidence="1">Membrane</location>
        <topology evidence="1">Multi-pass membrane protein</topology>
    </subcellularLocation>
</comment>
<evidence type="ECO:0000256" key="6">
    <source>
        <dbReference type="SAM" id="Phobius"/>
    </source>
</evidence>
<dbReference type="EMBL" id="SGPJ01000050">
    <property type="protein sequence ID" value="THH00444.1"/>
    <property type="molecule type" value="Genomic_DNA"/>
</dbReference>
<evidence type="ECO:0000313" key="8">
    <source>
        <dbReference type="Proteomes" id="UP000309038"/>
    </source>
</evidence>
<keyword evidence="2 6" id="KW-0812">Transmembrane</keyword>